<dbReference type="EMBL" id="ASPP01007208">
    <property type="protein sequence ID" value="ETO27525.1"/>
    <property type="molecule type" value="Genomic_DNA"/>
</dbReference>
<accession>X6NMP0</accession>
<feature type="region of interest" description="Disordered" evidence="1">
    <location>
        <begin position="102"/>
        <end position="152"/>
    </location>
</feature>
<sequence>MLLKKKKKNTELFRSCVEILDRFRMEHEGKLPSIRTMLKMFKVGFPKAHAILQFYAHKRGMQYEEMLNVPRARAGKKKDGMDDANLKSDVCDVHFNDNTARQDTMTTSESGIETYQMKTQKQTQKQKQKQKQHANANSGYETEGRSNSCENAEEAKNVEATMEMNITWLRLPLEQIPQWPQQKLEKSEDPIQVVQTAVISPMNVLSDEQLLNDCHNEDKHFEQRSFSSPCLPEVSNDDSKCKLPEMIEHVKHLIQIVIEHADNGTMDVQCCQELADKTRALIRFGWSTDDLDMTLAMSRAFFVLASVYYSKLSQGNQNASHQALEYVNHALLFFKKSSELTGQQKMKTEQNNTQSRTVGNECETKNSNDLQAPLDRSVIDGHSIDHNALSSPLLFQNDWGRYWEYVCEVYILGGYILLAQDNLVQSFQYFKIALELAETGVKNMTSSSSFFLICVFPKVIDEKVEMHMLCSPTATTDKNKTSGAMSSIISAVQGLGLASFKMEDYNTASKYACKLVNIIVAANKNSDTTSNVAKQDKELNARVFHVSCLFHLVPSHPQLVRYIFSNLLEDYANASFETQPVNLIGLHVSLGKMFASLLKFEKVTQHLRAIQSIRAQDWDKQSRNLTGTLSMELIDTCLIELQKSCQLAPFALFSTDVEPLCNFLKELFSTERYLSNEFSETCEMQTLRQSRQVVNRFIFFLFFSTLSFHFFAFWMVLFVLGKVFVKRKPRIAFVSFL</sequence>
<reference evidence="3 4" key="1">
    <citation type="journal article" date="2013" name="Curr. Biol.">
        <title>The Genome of the Foraminiferan Reticulomyxa filosa.</title>
        <authorList>
            <person name="Glockner G."/>
            <person name="Hulsmann N."/>
            <person name="Schleicher M."/>
            <person name="Noegel A.A."/>
            <person name="Eichinger L."/>
            <person name="Gallinger C."/>
            <person name="Pawlowski J."/>
            <person name="Sierra R."/>
            <person name="Euteneuer U."/>
            <person name="Pillet L."/>
            <person name="Moustafa A."/>
            <person name="Platzer M."/>
            <person name="Groth M."/>
            <person name="Szafranski K."/>
            <person name="Schliwa M."/>
        </authorList>
    </citation>
    <scope>NUCLEOTIDE SEQUENCE [LARGE SCALE GENOMIC DNA]</scope>
</reference>
<feature type="compositionally biased region" description="Polar residues" evidence="1">
    <location>
        <begin position="343"/>
        <end position="358"/>
    </location>
</feature>
<feature type="region of interest" description="Disordered" evidence="1">
    <location>
        <begin position="343"/>
        <end position="368"/>
    </location>
</feature>
<proteinExistence type="predicted"/>
<evidence type="ECO:0000256" key="1">
    <source>
        <dbReference type="SAM" id="MobiDB-lite"/>
    </source>
</evidence>
<evidence type="ECO:0000256" key="2">
    <source>
        <dbReference type="SAM" id="Phobius"/>
    </source>
</evidence>
<keyword evidence="2" id="KW-0812">Transmembrane</keyword>
<dbReference type="AlphaFoldDB" id="X6NMP0"/>
<evidence type="ECO:0000313" key="3">
    <source>
        <dbReference type="EMBL" id="ETO27525.1"/>
    </source>
</evidence>
<dbReference type="Proteomes" id="UP000023152">
    <property type="component" value="Unassembled WGS sequence"/>
</dbReference>
<evidence type="ECO:0000313" key="4">
    <source>
        <dbReference type="Proteomes" id="UP000023152"/>
    </source>
</evidence>
<gene>
    <name evidence="3" type="ORF">RFI_09606</name>
</gene>
<feature type="transmembrane region" description="Helical" evidence="2">
    <location>
        <begin position="697"/>
        <end position="720"/>
    </location>
</feature>
<keyword evidence="2" id="KW-0472">Membrane</keyword>
<organism evidence="3 4">
    <name type="scientific">Reticulomyxa filosa</name>
    <dbReference type="NCBI Taxonomy" id="46433"/>
    <lineage>
        <taxon>Eukaryota</taxon>
        <taxon>Sar</taxon>
        <taxon>Rhizaria</taxon>
        <taxon>Retaria</taxon>
        <taxon>Foraminifera</taxon>
        <taxon>Monothalamids</taxon>
        <taxon>Reticulomyxidae</taxon>
        <taxon>Reticulomyxa</taxon>
    </lineage>
</organism>
<feature type="compositionally biased region" description="Polar residues" evidence="1">
    <location>
        <begin position="133"/>
        <end position="150"/>
    </location>
</feature>
<feature type="compositionally biased region" description="Polar residues" evidence="1">
    <location>
        <begin position="102"/>
        <end position="117"/>
    </location>
</feature>
<keyword evidence="4" id="KW-1185">Reference proteome</keyword>
<keyword evidence="2" id="KW-1133">Transmembrane helix</keyword>
<name>X6NMP0_RETFI</name>
<protein>
    <submittedName>
        <fullName evidence="3">Uncharacterized protein</fullName>
    </submittedName>
</protein>
<comment type="caution">
    <text evidence="3">The sequence shown here is derived from an EMBL/GenBank/DDBJ whole genome shotgun (WGS) entry which is preliminary data.</text>
</comment>